<protein>
    <submittedName>
        <fullName evidence="2">Uncharacterized protein</fullName>
    </submittedName>
</protein>
<dbReference type="AlphaFoldDB" id="A0A1G7E7E2"/>
<keyword evidence="3" id="KW-1185">Reference proteome</keyword>
<dbReference type="Proteomes" id="UP000198517">
    <property type="component" value="Unassembled WGS sequence"/>
</dbReference>
<evidence type="ECO:0000313" key="2">
    <source>
        <dbReference type="EMBL" id="SDE59400.1"/>
    </source>
</evidence>
<dbReference type="STRING" id="1071918.SAMN05421544_11444"/>
<accession>A0A1G7E7E2</accession>
<sequence>MKKIILAVFALSAIVAKAQNVGINTSNPKTTLDVQKGSSAFPGLTPPRVTKSDLAGKTYTSAQTGAVAYVTDASGNNNGQTQLINSQGYYYFDGQRWNHLDSKLPQNTYYTTYQLKHVIANNYVDRAPSGRNGGGDVVNLGMEIPITIPANSKVLIRVEYSVPMGFTGTQNMNDVTGYYGVKFLREWQHNNFFEEQPMASRKVLAPANGQTSGYGSVTTVSGKYIEIYDNRGVNNPVDILFRLQGYAEKTSHTTRFNMADSNGGSNWGKAAMTLHSYIEVRN</sequence>
<reference evidence="2 3" key="1">
    <citation type="submission" date="2016-10" db="EMBL/GenBank/DDBJ databases">
        <authorList>
            <person name="de Groot N.N."/>
        </authorList>
    </citation>
    <scope>NUCLEOTIDE SEQUENCE [LARGE SCALE GENOMIC DNA]</scope>
    <source>
        <strain evidence="2 3">DSM 24015</strain>
    </source>
</reference>
<dbReference type="EMBL" id="FNAS01000014">
    <property type="protein sequence ID" value="SDE59400.1"/>
    <property type="molecule type" value="Genomic_DNA"/>
</dbReference>
<organism evidence="2 3">
    <name type="scientific">Riemerella columbipharyngis</name>
    <dbReference type="NCBI Taxonomy" id="1071918"/>
    <lineage>
        <taxon>Bacteria</taxon>
        <taxon>Pseudomonadati</taxon>
        <taxon>Bacteroidota</taxon>
        <taxon>Flavobacteriia</taxon>
        <taxon>Flavobacteriales</taxon>
        <taxon>Weeksellaceae</taxon>
        <taxon>Riemerella</taxon>
    </lineage>
</organism>
<dbReference type="OrthoDB" id="1231337at2"/>
<evidence type="ECO:0000313" key="3">
    <source>
        <dbReference type="Proteomes" id="UP000198517"/>
    </source>
</evidence>
<dbReference type="RefSeq" id="WP_092737273.1">
    <property type="nucleotide sequence ID" value="NZ_FNAS01000014.1"/>
</dbReference>
<gene>
    <name evidence="2" type="ORF">SAMN05421544_11444</name>
</gene>
<name>A0A1G7E7E2_9FLAO</name>
<evidence type="ECO:0000256" key="1">
    <source>
        <dbReference type="SAM" id="SignalP"/>
    </source>
</evidence>
<feature type="signal peptide" evidence="1">
    <location>
        <begin position="1"/>
        <end position="18"/>
    </location>
</feature>
<keyword evidence="1" id="KW-0732">Signal</keyword>
<proteinExistence type="predicted"/>
<feature type="chain" id="PRO_5011701046" evidence="1">
    <location>
        <begin position="19"/>
        <end position="282"/>
    </location>
</feature>